<evidence type="ECO:0000313" key="2">
    <source>
        <dbReference type="EMBL" id="PAV66622.1"/>
    </source>
</evidence>
<reference evidence="2 3" key="1">
    <citation type="journal article" date="2017" name="Curr. Biol.">
        <title>Genome architecture and evolution of a unichromosomal asexual nematode.</title>
        <authorList>
            <person name="Fradin H."/>
            <person name="Zegar C."/>
            <person name="Gutwein M."/>
            <person name="Lucas J."/>
            <person name="Kovtun M."/>
            <person name="Corcoran D."/>
            <person name="Baugh L.R."/>
            <person name="Kiontke K."/>
            <person name="Gunsalus K."/>
            <person name="Fitch D.H."/>
            <person name="Piano F."/>
        </authorList>
    </citation>
    <scope>NUCLEOTIDE SEQUENCE [LARGE SCALE GENOMIC DNA]</scope>
    <source>
        <strain evidence="2">PF1309</strain>
    </source>
</reference>
<name>A0A2A2JYD1_9BILA</name>
<organism evidence="2 3">
    <name type="scientific">Diploscapter pachys</name>
    <dbReference type="NCBI Taxonomy" id="2018661"/>
    <lineage>
        <taxon>Eukaryota</taxon>
        <taxon>Metazoa</taxon>
        <taxon>Ecdysozoa</taxon>
        <taxon>Nematoda</taxon>
        <taxon>Chromadorea</taxon>
        <taxon>Rhabditida</taxon>
        <taxon>Rhabditina</taxon>
        <taxon>Rhabditomorpha</taxon>
        <taxon>Rhabditoidea</taxon>
        <taxon>Rhabditidae</taxon>
        <taxon>Diploscapter</taxon>
    </lineage>
</organism>
<protein>
    <submittedName>
        <fullName evidence="2">Uncharacterized protein</fullName>
    </submittedName>
</protein>
<keyword evidence="3" id="KW-1185">Reference proteome</keyword>
<accession>A0A2A2JYD1</accession>
<evidence type="ECO:0000313" key="3">
    <source>
        <dbReference type="Proteomes" id="UP000218231"/>
    </source>
</evidence>
<gene>
    <name evidence="2" type="ORF">WR25_17986</name>
</gene>
<sequence length="501" mass="53926">MSPPMLVGGGHIGKSARRQYSPGTSRCAGVRRSAGGISASRSGTSVSIEVRVASGPVPLPAFALALAEAAMRVQLLPCRKSSAARVDASRASPIGYEMSSPAWQRDLPHRLAIGVAADQPVVGAQIGDERIDDELARRCGATRADEGDLGRRDRVRLGLEQIGRVLRRLFRTEGHVAHHVGRRAVATQQVAHDDRSVDKATAIIAQVDDDVGNARRLELGEGAAQLVVRRGDEGAQVHVTVALAVVGDDLDAVPVGHRAEREVGLRHRHGPRAAGVTNLEIALRTGRARPQRIAQRAAAGIVQAADGLQIARRRADRQDFRAAIDPGVERRRALIGFGDVQPPGRIEPQPPAETRAGPLAVIGGFLLDRRQIGEIPVLALRPRRRGQRIQIIVDVGVAARIQAVRQGIVEQIPFLHLRQHPILAAAQRTPIAGGGGRRRRGCWSRRASRRSAAARSAVTTARQQRRQRQNPNPTPYAHTSSPTPRPVQPMLAPKDTQHGSQ</sequence>
<dbReference type="AlphaFoldDB" id="A0A2A2JYD1"/>
<evidence type="ECO:0000256" key="1">
    <source>
        <dbReference type="SAM" id="MobiDB-lite"/>
    </source>
</evidence>
<feature type="compositionally biased region" description="Low complexity" evidence="1">
    <location>
        <begin position="28"/>
        <end position="40"/>
    </location>
</feature>
<comment type="caution">
    <text evidence="2">The sequence shown here is derived from an EMBL/GenBank/DDBJ whole genome shotgun (WGS) entry which is preliminary data.</text>
</comment>
<feature type="region of interest" description="Disordered" evidence="1">
    <location>
        <begin position="1"/>
        <end position="40"/>
    </location>
</feature>
<proteinExistence type="predicted"/>
<feature type="region of interest" description="Disordered" evidence="1">
    <location>
        <begin position="428"/>
        <end position="501"/>
    </location>
</feature>
<feature type="compositionally biased region" description="Basic residues" evidence="1">
    <location>
        <begin position="436"/>
        <end position="449"/>
    </location>
</feature>
<feature type="compositionally biased region" description="Low complexity" evidence="1">
    <location>
        <begin position="450"/>
        <end position="462"/>
    </location>
</feature>
<dbReference type="Proteomes" id="UP000218231">
    <property type="component" value="Unassembled WGS sequence"/>
</dbReference>
<dbReference type="EMBL" id="LIAE01010072">
    <property type="protein sequence ID" value="PAV66622.1"/>
    <property type="molecule type" value="Genomic_DNA"/>
</dbReference>